<comment type="caution">
    <text evidence="1">The sequence shown here is derived from an EMBL/GenBank/DDBJ whole genome shotgun (WGS) entry which is preliminary data.</text>
</comment>
<accession>A0A918QFP8</accession>
<evidence type="ECO:0000313" key="2">
    <source>
        <dbReference type="Proteomes" id="UP000630936"/>
    </source>
</evidence>
<keyword evidence="2" id="KW-1185">Reference proteome</keyword>
<dbReference type="Proteomes" id="UP000630936">
    <property type="component" value="Unassembled WGS sequence"/>
</dbReference>
<organism evidence="1 2">
    <name type="scientific">Streptomyces inusitatus</name>
    <dbReference type="NCBI Taxonomy" id="68221"/>
    <lineage>
        <taxon>Bacteria</taxon>
        <taxon>Bacillati</taxon>
        <taxon>Actinomycetota</taxon>
        <taxon>Actinomycetes</taxon>
        <taxon>Kitasatosporales</taxon>
        <taxon>Streptomycetaceae</taxon>
        <taxon>Streptomyces</taxon>
    </lineage>
</organism>
<protein>
    <submittedName>
        <fullName evidence="1">Uncharacterized protein</fullName>
    </submittedName>
</protein>
<dbReference type="AlphaFoldDB" id="A0A918QFP8"/>
<evidence type="ECO:0000313" key="1">
    <source>
        <dbReference type="EMBL" id="GGZ44654.1"/>
    </source>
</evidence>
<name>A0A918QFP8_9ACTN</name>
<dbReference type="EMBL" id="BMWG01000015">
    <property type="protein sequence ID" value="GGZ44654.1"/>
    <property type="molecule type" value="Genomic_DNA"/>
</dbReference>
<sequence length="80" mass="8408">MPRTPAKRTPGPAGGGEVVEIRLIARDGIAQALAAQIADSIPGCPPPRIYPSRKTPGQMRAYIKATLPAHTVAALENPQK</sequence>
<proteinExistence type="predicted"/>
<reference evidence="1" key="1">
    <citation type="journal article" date="2014" name="Int. J. Syst. Evol. Microbiol.">
        <title>Complete genome sequence of Corynebacterium casei LMG S-19264T (=DSM 44701T), isolated from a smear-ripened cheese.</title>
        <authorList>
            <consortium name="US DOE Joint Genome Institute (JGI-PGF)"/>
            <person name="Walter F."/>
            <person name="Albersmeier A."/>
            <person name="Kalinowski J."/>
            <person name="Ruckert C."/>
        </authorList>
    </citation>
    <scope>NUCLEOTIDE SEQUENCE</scope>
    <source>
        <strain evidence="1">JCM 4988</strain>
    </source>
</reference>
<dbReference type="RefSeq" id="WP_190124864.1">
    <property type="nucleotide sequence ID" value="NZ_BMWG01000015.1"/>
</dbReference>
<gene>
    <name evidence="1" type="ORF">GCM10010387_43660</name>
</gene>
<reference evidence="1" key="2">
    <citation type="submission" date="2020-09" db="EMBL/GenBank/DDBJ databases">
        <authorList>
            <person name="Sun Q."/>
            <person name="Ohkuma M."/>
        </authorList>
    </citation>
    <scope>NUCLEOTIDE SEQUENCE</scope>
    <source>
        <strain evidence="1">JCM 4988</strain>
    </source>
</reference>